<comment type="subcellular location">
    <subcellularLocation>
        <location evidence="1">Cell membrane</location>
    </subcellularLocation>
</comment>
<dbReference type="InterPro" id="IPR052378">
    <property type="entry name" value="NosR_regulator"/>
</dbReference>
<feature type="region of interest" description="Disordered" evidence="4">
    <location>
        <begin position="512"/>
        <end position="537"/>
    </location>
</feature>
<dbReference type="AlphaFoldDB" id="A0A4U0YRC0"/>
<evidence type="ECO:0000313" key="7">
    <source>
        <dbReference type="EMBL" id="TKA94018.1"/>
    </source>
</evidence>
<feature type="transmembrane region" description="Helical" evidence="5">
    <location>
        <begin position="408"/>
        <end position="425"/>
    </location>
</feature>
<dbReference type="PROSITE" id="PS51379">
    <property type="entry name" value="4FE4S_FER_2"/>
    <property type="match status" value="1"/>
</dbReference>
<protein>
    <submittedName>
        <fullName evidence="7">Regulatory protein NosR</fullName>
    </submittedName>
</protein>
<feature type="non-terminal residue" evidence="7">
    <location>
        <position position="1"/>
    </location>
</feature>
<feature type="transmembrane region" description="Helical" evidence="5">
    <location>
        <begin position="368"/>
        <end position="388"/>
    </location>
</feature>
<keyword evidence="2" id="KW-1003">Cell membrane</keyword>
<evidence type="ECO:0000256" key="3">
    <source>
        <dbReference type="ARBA" id="ARBA00023136"/>
    </source>
</evidence>
<dbReference type="Proteomes" id="UP000306340">
    <property type="component" value="Unassembled WGS sequence"/>
</dbReference>
<dbReference type="SUPFAM" id="SSF54862">
    <property type="entry name" value="4Fe-4S ferredoxins"/>
    <property type="match status" value="1"/>
</dbReference>
<proteinExistence type="predicted"/>
<evidence type="ECO:0000313" key="8">
    <source>
        <dbReference type="Proteomes" id="UP000306340"/>
    </source>
</evidence>
<feature type="transmembrane region" description="Helical" evidence="5">
    <location>
        <begin position="234"/>
        <end position="254"/>
    </location>
</feature>
<dbReference type="EMBL" id="SWAU01000503">
    <property type="protein sequence ID" value="TKA94018.1"/>
    <property type="molecule type" value="Genomic_DNA"/>
</dbReference>
<evidence type="ECO:0000256" key="5">
    <source>
        <dbReference type="SAM" id="Phobius"/>
    </source>
</evidence>
<feature type="transmembrane region" description="Helical" evidence="5">
    <location>
        <begin position="312"/>
        <end position="340"/>
    </location>
</feature>
<evidence type="ECO:0000259" key="6">
    <source>
        <dbReference type="PROSITE" id="PS51379"/>
    </source>
</evidence>
<evidence type="ECO:0000256" key="1">
    <source>
        <dbReference type="ARBA" id="ARBA00004236"/>
    </source>
</evidence>
<dbReference type="Pfam" id="PF12801">
    <property type="entry name" value="Fer4_5"/>
    <property type="match status" value="2"/>
</dbReference>
<keyword evidence="5" id="KW-1133">Transmembrane helix</keyword>
<reference evidence="7 8" key="1">
    <citation type="submission" date="2019-04" db="EMBL/GenBank/DDBJ databases">
        <title>Crypto-aerobic microbial life in anoxic (sulfidic) marine sediments.</title>
        <authorList>
            <person name="Bhattacharya S."/>
            <person name="Roy C."/>
            <person name="Mondal N."/>
            <person name="Sarkar J."/>
            <person name="Mandal S."/>
            <person name="Rameez M.J."/>
            <person name="Ghosh W."/>
        </authorList>
    </citation>
    <scope>NUCLEOTIDE SEQUENCE [LARGE SCALE GENOMIC DNA]</scope>
    <source>
        <strain evidence="7 8">SBBC</strain>
    </source>
</reference>
<feature type="transmembrane region" description="Helical" evidence="5">
    <location>
        <begin position="260"/>
        <end position="279"/>
    </location>
</feature>
<accession>A0A4U0YRC0</accession>
<feature type="domain" description="4Fe-4S ferredoxin-type" evidence="6">
    <location>
        <begin position="449"/>
        <end position="479"/>
    </location>
</feature>
<dbReference type="RefSeq" id="WP_136794766.1">
    <property type="nucleotide sequence ID" value="NZ_SWAU01000503.1"/>
</dbReference>
<dbReference type="InterPro" id="IPR017896">
    <property type="entry name" value="4Fe4S_Fe-S-bd"/>
</dbReference>
<evidence type="ECO:0000256" key="4">
    <source>
        <dbReference type="SAM" id="MobiDB-lite"/>
    </source>
</evidence>
<keyword evidence="3 5" id="KW-0472">Membrane</keyword>
<name>A0A4U0YRC0_9RHOB</name>
<organism evidence="7 8">
    <name type="scientific">Cereibacter changlensis</name>
    <dbReference type="NCBI Taxonomy" id="402884"/>
    <lineage>
        <taxon>Bacteria</taxon>
        <taxon>Pseudomonadati</taxon>
        <taxon>Pseudomonadota</taxon>
        <taxon>Alphaproteobacteria</taxon>
        <taxon>Rhodobacterales</taxon>
        <taxon>Paracoccaceae</taxon>
        <taxon>Cereibacter</taxon>
    </lineage>
</organism>
<gene>
    <name evidence="7" type="ORF">FAZ78_24645</name>
</gene>
<comment type="caution">
    <text evidence="7">The sequence shown here is derived from an EMBL/GenBank/DDBJ whole genome shotgun (WGS) entry which is preliminary data.</text>
</comment>
<dbReference type="PANTHER" id="PTHR30224">
    <property type="entry name" value="ELECTRON TRANSPORT PROTEIN"/>
    <property type="match status" value="1"/>
</dbReference>
<dbReference type="GO" id="GO:0005886">
    <property type="term" value="C:plasma membrane"/>
    <property type="evidence" value="ECO:0007669"/>
    <property type="project" value="UniProtKB-SubCell"/>
</dbReference>
<keyword evidence="5" id="KW-0812">Transmembrane</keyword>
<sequence>RELAPDASAGTDWQTLLGDGTLRRLSLDVGQINAAFAELSDPRATARPEPGAPEAGFIDVYASLVSVPAIGRSLLGEAEAANLQAWLQPGDSALMLAGRGDYTYKGSGYVRGGIFDRFVLIQGETTIRFRDRQHRRLGGIMASGAPTLPEMDLFRIPADTGFDPTEPFRLQLLVHRNVGPIEKVFTTFDLGYQLPPAYLRALPPPALPAEVASSEQTAQSDLWQRIWRDSTVEIAGVLAMLTLLTAAFFFQFWVTRSDRLFFWFRIGFLTTTLVFLGWYANAQLSIVNLMALVSSLITGFSWQAFLLDPLTFILWSSVAAALLFWGRGAYCGWLCPFGALQELTNRLARLCRVPQWTLPWGLHERLWAVKYILFLGLFAVTLASVDRAEQLAEIEPFKTAIVLKFDRAWPFLLYALVLLGLGLFVERFYCRYLCPLGAALAIPARIRMFDWLKRHHECGSPCQTCANECPVQAIHPTGEINPNECVNCLHCQVLYQSKAKCPVVIKQMKRRQSISTARDPSDPAIANHPNLKERQNV</sequence>
<evidence type="ECO:0000256" key="2">
    <source>
        <dbReference type="ARBA" id="ARBA00022475"/>
    </source>
</evidence>
<dbReference type="PANTHER" id="PTHR30224:SF4">
    <property type="entry name" value="ELECTRON TRANSPORT PROTEIN YCCM-RELATED"/>
    <property type="match status" value="1"/>
</dbReference>